<dbReference type="InterPro" id="IPR051294">
    <property type="entry name" value="HORMA_MeioticProgression"/>
</dbReference>
<dbReference type="VEuPathDB" id="TriTrypDB:Lsey_0117_0140"/>
<evidence type="ECO:0000256" key="2">
    <source>
        <dbReference type="ARBA" id="ARBA00004286"/>
    </source>
</evidence>
<dbReference type="GO" id="GO:0005634">
    <property type="term" value="C:nucleus"/>
    <property type="evidence" value="ECO:0007669"/>
    <property type="project" value="UniProtKB-SubCell"/>
</dbReference>
<dbReference type="EMBL" id="LJSK01000117">
    <property type="protein sequence ID" value="KPI86758.1"/>
    <property type="molecule type" value="Genomic_DNA"/>
</dbReference>
<evidence type="ECO:0000256" key="4">
    <source>
        <dbReference type="ARBA" id="ARBA00023242"/>
    </source>
</evidence>
<dbReference type="PROSITE" id="PS50815">
    <property type="entry name" value="HORMA"/>
    <property type="match status" value="1"/>
</dbReference>
<dbReference type="Gene3D" id="3.30.900.10">
    <property type="entry name" value="HORMA domain"/>
    <property type="match status" value="1"/>
</dbReference>
<feature type="compositionally biased region" description="Low complexity" evidence="6">
    <location>
        <begin position="331"/>
        <end position="340"/>
    </location>
</feature>
<evidence type="ECO:0000256" key="1">
    <source>
        <dbReference type="ARBA" id="ARBA00004123"/>
    </source>
</evidence>
<dbReference type="PANTHER" id="PTHR48225:SF7">
    <property type="entry name" value="MEIOSIS-SPECIFIC PROTEIN HOP1"/>
    <property type="match status" value="1"/>
</dbReference>
<dbReference type="AlphaFoldDB" id="A0A0N1I6U4"/>
<dbReference type="Proteomes" id="UP000038009">
    <property type="component" value="Unassembled WGS sequence"/>
</dbReference>
<dbReference type="GO" id="GO:0005694">
    <property type="term" value="C:chromosome"/>
    <property type="evidence" value="ECO:0007669"/>
    <property type="project" value="UniProtKB-SubCell"/>
</dbReference>
<evidence type="ECO:0000313" key="8">
    <source>
        <dbReference type="EMBL" id="KPI86758.1"/>
    </source>
</evidence>
<evidence type="ECO:0000256" key="5">
    <source>
        <dbReference type="ARBA" id="ARBA00023254"/>
    </source>
</evidence>
<organism evidence="8 9">
    <name type="scientific">Leptomonas seymouri</name>
    <dbReference type="NCBI Taxonomy" id="5684"/>
    <lineage>
        <taxon>Eukaryota</taxon>
        <taxon>Discoba</taxon>
        <taxon>Euglenozoa</taxon>
        <taxon>Kinetoplastea</taxon>
        <taxon>Metakinetoplastina</taxon>
        <taxon>Trypanosomatida</taxon>
        <taxon>Trypanosomatidae</taxon>
        <taxon>Leishmaniinae</taxon>
        <taxon>Leptomonas</taxon>
    </lineage>
</organism>
<keyword evidence="4" id="KW-0539">Nucleus</keyword>
<dbReference type="PANTHER" id="PTHR48225">
    <property type="entry name" value="HORMA DOMAIN-CONTAINING PROTEIN 1"/>
    <property type="match status" value="1"/>
</dbReference>
<keyword evidence="3" id="KW-0158">Chromosome</keyword>
<feature type="region of interest" description="Disordered" evidence="6">
    <location>
        <begin position="324"/>
        <end position="358"/>
    </location>
</feature>
<comment type="caution">
    <text evidence="8">The sequence shown here is derived from an EMBL/GenBank/DDBJ whole genome shotgun (WGS) entry which is preliminary data.</text>
</comment>
<dbReference type="SUPFAM" id="SSF56019">
    <property type="entry name" value="The spindle assembly checkpoint protein mad2"/>
    <property type="match status" value="1"/>
</dbReference>
<evidence type="ECO:0000256" key="3">
    <source>
        <dbReference type="ARBA" id="ARBA00022454"/>
    </source>
</evidence>
<comment type="subcellular location">
    <subcellularLocation>
        <location evidence="2">Chromosome</location>
    </subcellularLocation>
    <subcellularLocation>
        <location evidence="1">Nucleus</location>
    </subcellularLocation>
</comment>
<reference evidence="8 9" key="1">
    <citation type="journal article" date="2015" name="PLoS Pathog.">
        <title>Leptomonas seymouri: Adaptations to the Dixenous Life Cycle Analyzed by Genome Sequencing, Transcriptome Profiling and Co-infection with Leishmania donovani.</title>
        <authorList>
            <person name="Kraeva N."/>
            <person name="Butenko A."/>
            <person name="Hlavacova J."/>
            <person name="Kostygov A."/>
            <person name="Myskova J."/>
            <person name="Grybchuk D."/>
            <person name="Lestinova T."/>
            <person name="Votypka J."/>
            <person name="Volf P."/>
            <person name="Opperdoes F."/>
            <person name="Flegontov P."/>
            <person name="Lukes J."/>
            <person name="Yurchenko V."/>
        </authorList>
    </citation>
    <scope>NUCLEOTIDE SEQUENCE [LARGE SCALE GENOMIC DNA]</scope>
    <source>
        <strain evidence="8 9">ATCC 30220</strain>
    </source>
</reference>
<evidence type="ECO:0000313" key="9">
    <source>
        <dbReference type="Proteomes" id="UP000038009"/>
    </source>
</evidence>
<proteinExistence type="predicted"/>
<sequence>MTTTITAVNQTQSLAAVRNFVRAAVSCITYARGLCSDNAYERRAFLGLPLRQLIPSTTESLTISEWIEKGAFDALNRNYLKEMSLCVYDMECKELLESYCFGFNYSADGQRAQMSLSASQNSEVHTPSSQISGGAGGRKGKNGSEMVPITAATTATRTVPAYRRRRCSKQEVQRMLTQILERLLDVVGCLPPLLSQRVLTMRLTYYDDVTPANYEPPCFAPASQRIVRLYQEEVKLHVNIGSMDTSHHFFSVAIRHPLLQRIQSQVIEPAASATTSMEDAGLPAGPSTPLLSRLESSFSSEPVTQSSASCDDVKGLEQWKANVSGKRRSAASRGASVARSGSRRVGKEAAAGGRDTCAGDVRENSRRCPIDSVRRLVEEAAAVPPMRALKQRELAFLLLASFVFAHAPSVRGGRGRFSRNEVEAYRAQSCPLDVSEETTEGMLWQLSSEGYIVPCTEGAPQKSARSQPLPPSATEFPLTFEWTVPDPPLSLLQQLLQLSALTQLLTHPCHTALHEYCVYLERESDRTAHRAPLKCGSAVTKRKRE</sequence>
<dbReference type="Pfam" id="PF02301">
    <property type="entry name" value="HORMA"/>
    <property type="match status" value="1"/>
</dbReference>
<accession>A0A0N1I6U4</accession>
<gene>
    <name evidence="8" type="ORF">ABL78_4175</name>
</gene>
<evidence type="ECO:0000256" key="6">
    <source>
        <dbReference type="SAM" id="MobiDB-lite"/>
    </source>
</evidence>
<feature type="region of interest" description="Disordered" evidence="6">
    <location>
        <begin position="122"/>
        <end position="145"/>
    </location>
</feature>
<evidence type="ECO:0000259" key="7">
    <source>
        <dbReference type="PROSITE" id="PS50815"/>
    </source>
</evidence>
<dbReference type="OMA" id="TYARGLC"/>
<name>A0A0N1I6U4_LEPSE</name>
<dbReference type="InterPro" id="IPR003511">
    <property type="entry name" value="HORMA_dom"/>
</dbReference>
<keyword evidence="9" id="KW-1185">Reference proteome</keyword>
<keyword evidence="5" id="KW-0469">Meiosis</keyword>
<dbReference type="GO" id="GO:0051321">
    <property type="term" value="P:meiotic cell cycle"/>
    <property type="evidence" value="ECO:0007669"/>
    <property type="project" value="UniProtKB-KW"/>
</dbReference>
<dbReference type="OrthoDB" id="1928087at2759"/>
<feature type="domain" description="HORMA" evidence="7">
    <location>
        <begin position="11"/>
        <end position="254"/>
    </location>
</feature>
<feature type="region of interest" description="Disordered" evidence="6">
    <location>
        <begin position="270"/>
        <end position="289"/>
    </location>
</feature>
<protein>
    <recommendedName>
        <fullName evidence="7">HORMA domain-containing protein</fullName>
    </recommendedName>
</protein>
<dbReference type="InterPro" id="IPR036570">
    <property type="entry name" value="HORMA_dom_sf"/>
</dbReference>
<feature type="compositionally biased region" description="Polar residues" evidence="6">
    <location>
        <begin position="122"/>
        <end position="132"/>
    </location>
</feature>